<feature type="transmembrane region" description="Helical" evidence="2">
    <location>
        <begin position="318"/>
        <end position="344"/>
    </location>
</feature>
<feature type="compositionally biased region" description="Polar residues" evidence="1">
    <location>
        <begin position="1"/>
        <end position="13"/>
    </location>
</feature>
<sequence length="494" mass="56228">MKASTVAANQQSKKIKESTINESDVGIIDNNNKAFEAQDQQQQLDQQGEQQFDKLNVVQSSRKRKTSNVQKKKRKKKKQQDDVITEITTGSSSNSSLGLIIGGLLFAAHILAIIIYIISMVVYITQAKHFAQQVNNLKSVCDLATYCCQMSPLGLMLLVHDYEFNFQYPGSADGKAATIRRLSGVKSKLKETSADIIKVISQLYDMTSLTGPWEENSMEAYIFETGDGICTRIDGVEGQCEGFITRHQEATNNLISGFIEMAQKAHYMGNAEGDLHQFSTFHSDLAYIIFNPISPILESCKRAMVKYWEFTTSLTSQILMIFLSVILSIMILEFTLLAIIYIMFSLKIIKERKNALQQALEVSKQKMQKVIRRLLQEDDDEDGNEDQTQDGSFVQRDQSTNDFSEPGKLQQLKEQEQEQDLNDLDIIQKEKDKQIEQQSKDQQQDESSDVSEEDEAEDEKILLQNNDNENNQQEDNNDEENEDDGFYRTKTQDE</sequence>
<evidence type="ECO:0000313" key="3">
    <source>
        <dbReference type="EMBL" id="KAA6372102.1"/>
    </source>
</evidence>
<keyword evidence="2" id="KW-0472">Membrane</keyword>
<feature type="compositionally biased region" description="Basic residues" evidence="1">
    <location>
        <begin position="61"/>
        <end position="78"/>
    </location>
</feature>
<feature type="compositionally biased region" description="Basic and acidic residues" evidence="1">
    <location>
        <begin position="427"/>
        <end position="443"/>
    </location>
</feature>
<feature type="region of interest" description="Disordered" evidence="1">
    <location>
        <begin position="1"/>
        <end position="20"/>
    </location>
</feature>
<accession>A0A5J4UPS1</accession>
<gene>
    <name evidence="3" type="ORF">EZS28_032371</name>
</gene>
<feature type="compositionally biased region" description="Low complexity" evidence="1">
    <location>
        <begin position="464"/>
        <end position="474"/>
    </location>
</feature>
<feature type="region of interest" description="Disordered" evidence="1">
    <location>
        <begin position="61"/>
        <end position="83"/>
    </location>
</feature>
<evidence type="ECO:0000256" key="1">
    <source>
        <dbReference type="SAM" id="MobiDB-lite"/>
    </source>
</evidence>
<feature type="compositionally biased region" description="Acidic residues" evidence="1">
    <location>
        <begin position="475"/>
        <end position="484"/>
    </location>
</feature>
<dbReference type="Proteomes" id="UP000324800">
    <property type="component" value="Unassembled WGS sequence"/>
</dbReference>
<feature type="compositionally biased region" description="Polar residues" evidence="1">
    <location>
        <begin position="391"/>
        <end position="403"/>
    </location>
</feature>
<feature type="compositionally biased region" description="Basic and acidic residues" evidence="1">
    <location>
        <begin position="485"/>
        <end position="494"/>
    </location>
</feature>
<feature type="non-terminal residue" evidence="3">
    <location>
        <position position="494"/>
    </location>
</feature>
<evidence type="ECO:0000313" key="4">
    <source>
        <dbReference type="Proteomes" id="UP000324800"/>
    </source>
</evidence>
<protein>
    <submittedName>
        <fullName evidence="3">Uncharacterized protein</fullName>
    </submittedName>
</protein>
<evidence type="ECO:0000256" key="2">
    <source>
        <dbReference type="SAM" id="Phobius"/>
    </source>
</evidence>
<feature type="compositionally biased region" description="Acidic residues" evidence="1">
    <location>
        <begin position="444"/>
        <end position="458"/>
    </location>
</feature>
<feature type="transmembrane region" description="Helical" evidence="2">
    <location>
        <begin position="97"/>
        <end position="124"/>
    </location>
</feature>
<keyword evidence="2" id="KW-1133">Transmembrane helix</keyword>
<reference evidence="3 4" key="1">
    <citation type="submission" date="2019-03" db="EMBL/GenBank/DDBJ databases">
        <title>Single cell metagenomics reveals metabolic interactions within the superorganism composed of flagellate Streblomastix strix and complex community of Bacteroidetes bacteria on its surface.</title>
        <authorList>
            <person name="Treitli S.C."/>
            <person name="Kolisko M."/>
            <person name="Husnik F."/>
            <person name="Keeling P."/>
            <person name="Hampl V."/>
        </authorList>
    </citation>
    <scope>NUCLEOTIDE SEQUENCE [LARGE SCALE GENOMIC DNA]</scope>
    <source>
        <strain evidence="3">ST1C</strain>
    </source>
</reference>
<organism evidence="3 4">
    <name type="scientific">Streblomastix strix</name>
    <dbReference type="NCBI Taxonomy" id="222440"/>
    <lineage>
        <taxon>Eukaryota</taxon>
        <taxon>Metamonada</taxon>
        <taxon>Preaxostyla</taxon>
        <taxon>Oxymonadida</taxon>
        <taxon>Streblomastigidae</taxon>
        <taxon>Streblomastix</taxon>
    </lineage>
</organism>
<proteinExistence type="predicted"/>
<dbReference type="AlphaFoldDB" id="A0A5J4UPS1"/>
<name>A0A5J4UPS1_9EUKA</name>
<dbReference type="EMBL" id="SNRW01013891">
    <property type="protein sequence ID" value="KAA6372102.1"/>
    <property type="molecule type" value="Genomic_DNA"/>
</dbReference>
<feature type="region of interest" description="Disordered" evidence="1">
    <location>
        <begin position="375"/>
        <end position="406"/>
    </location>
</feature>
<feature type="region of interest" description="Disordered" evidence="1">
    <location>
        <begin position="427"/>
        <end position="494"/>
    </location>
</feature>
<feature type="compositionally biased region" description="Acidic residues" evidence="1">
    <location>
        <begin position="377"/>
        <end position="388"/>
    </location>
</feature>
<keyword evidence="2" id="KW-0812">Transmembrane</keyword>
<comment type="caution">
    <text evidence="3">The sequence shown here is derived from an EMBL/GenBank/DDBJ whole genome shotgun (WGS) entry which is preliminary data.</text>
</comment>